<dbReference type="InterPro" id="IPR050194">
    <property type="entry name" value="Glycosyltransferase_grp1"/>
</dbReference>
<dbReference type="InterPro" id="IPR001296">
    <property type="entry name" value="Glyco_trans_1"/>
</dbReference>
<evidence type="ECO:0000313" key="3">
    <source>
        <dbReference type="Proteomes" id="UP001216139"/>
    </source>
</evidence>
<name>A0ABY7TBF0_9SPHI</name>
<dbReference type="Gene3D" id="3.40.50.2000">
    <property type="entry name" value="Glycogen Phosphorylase B"/>
    <property type="match status" value="2"/>
</dbReference>
<accession>A0ABY7TBF0</accession>
<organism evidence="2 3">
    <name type="scientific">Mucilaginibacter jinjuensis</name>
    <dbReference type="NCBI Taxonomy" id="1176721"/>
    <lineage>
        <taxon>Bacteria</taxon>
        <taxon>Pseudomonadati</taxon>
        <taxon>Bacteroidota</taxon>
        <taxon>Sphingobacteriia</taxon>
        <taxon>Sphingobacteriales</taxon>
        <taxon>Sphingobacteriaceae</taxon>
        <taxon>Mucilaginibacter</taxon>
    </lineage>
</organism>
<reference evidence="2 3" key="1">
    <citation type="submission" date="2023-02" db="EMBL/GenBank/DDBJ databases">
        <title>Genome sequence of Mucilaginibacter jinjuensis strain KACC 16571.</title>
        <authorList>
            <person name="Kim S."/>
            <person name="Heo J."/>
            <person name="Kwon S.-W."/>
        </authorList>
    </citation>
    <scope>NUCLEOTIDE SEQUENCE [LARGE SCALE GENOMIC DNA]</scope>
    <source>
        <strain evidence="2 3">KACC 16571</strain>
    </source>
</reference>
<keyword evidence="3" id="KW-1185">Reference proteome</keyword>
<dbReference type="EMBL" id="CP117167">
    <property type="protein sequence ID" value="WCT13835.1"/>
    <property type="molecule type" value="Genomic_DNA"/>
</dbReference>
<dbReference type="Proteomes" id="UP001216139">
    <property type="component" value="Chromosome"/>
</dbReference>
<sequence>MKDVIFINSHPIQYFAPLYKYLNQHGVKTAAWYGSDESIKGGLDKQFGVEIKWDVPLLEGYEYRFFKNNSWKPSHFNGFFGLLSFEMVKAIFKAPKSVVIVHGYHYATHLLILLLAGLRGHTVCLRNETPYSHERGKANWKQKLKYFFLKNILFPRADVFLYIGEQNRLFYKSYNIDDSKLIYCPYAVDNDRFASEFTRLRGSVVDIRKKMGIGADDKVILYSGKYIDKKRPMDLLKAFKNIAKKDCWLIMVGEGQLRGKLEQFVTDYDLKNVILTGFVNQSQISEYYAIADVFVMCSGVGETWGLSVNEAMNFNMPIILSDLTGSSSDLVKDSINGYKFKTGDEEELARRLDDVLYENKLTRTLSSKDVINKYSYAIIAENLSLLTK</sequence>
<dbReference type="PANTHER" id="PTHR45947:SF3">
    <property type="entry name" value="SULFOQUINOVOSYL TRANSFERASE SQD2"/>
    <property type="match status" value="1"/>
</dbReference>
<proteinExistence type="predicted"/>
<dbReference type="CDD" id="cd03801">
    <property type="entry name" value="GT4_PimA-like"/>
    <property type="match status" value="1"/>
</dbReference>
<gene>
    <name evidence="2" type="ORF">PQO05_07810</name>
</gene>
<evidence type="ECO:0000259" key="1">
    <source>
        <dbReference type="Pfam" id="PF00534"/>
    </source>
</evidence>
<dbReference type="PANTHER" id="PTHR45947">
    <property type="entry name" value="SULFOQUINOVOSYL TRANSFERASE SQD2"/>
    <property type="match status" value="1"/>
</dbReference>
<dbReference type="Pfam" id="PF00534">
    <property type="entry name" value="Glycos_transf_1"/>
    <property type="match status" value="1"/>
</dbReference>
<protein>
    <submittedName>
        <fullName evidence="2">Glycosyltransferase family 4 protein</fullName>
    </submittedName>
</protein>
<dbReference type="RefSeq" id="WP_273632139.1">
    <property type="nucleotide sequence ID" value="NZ_CP117167.1"/>
</dbReference>
<feature type="domain" description="Glycosyl transferase family 1" evidence="1">
    <location>
        <begin position="207"/>
        <end position="365"/>
    </location>
</feature>
<evidence type="ECO:0000313" key="2">
    <source>
        <dbReference type="EMBL" id="WCT13835.1"/>
    </source>
</evidence>
<dbReference type="SUPFAM" id="SSF53756">
    <property type="entry name" value="UDP-Glycosyltransferase/glycogen phosphorylase"/>
    <property type="match status" value="1"/>
</dbReference>